<keyword evidence="7 9" id="KW-0472">Membrane</keyword>
<reference evidence="10" key="1">
    <citation type="submission" date="2025-08" db="UniProtKB">
        <authorList>
            <consortium name="Ensembl"/>
        </authorList>
    </citation>
    <scope>IDENTIFICATION</scope>
</reference>
<dbReference type="InParanoid" id="A0A671WUI8"/>
<keyword evidence="3" id="KW-0813">Transport</keyword>
<dbReference type="Proteomes" id="UP000472265">
    <property type="component" value="Unassembled WGS sequence"/>
</dbReference>
<evidence type="ECO:0000256" key="8">
    <source>
        <dbReference type="ARBA" id="ARBA00023303"/>
    </source>
</evidence>
<evidence type="ECO:0000256" key="7">
    <source>
        <dbReference type="ARBA" id="ARBA00023136"/>
    </source>
</evidence>
<reference evidence="10" key="2">
    <citation type="submission" date="2025-09" db="UniProtKB">
        <authorList>
            <consortium name="Ensembl"/>
        </authorList>
    </citation>
    <scope>IDENTIFICATION</scope>
</reference>
<accession>A0A671WUI8</accession>
<comment type="similarity">
    <text evidence="2">Belongs to the CALHM family.</text>
</comment>
<comment type="subcellular location">
    <subcellularLocation>
        <location evidence="1">Membrane</location>
        <topology evidence="1">Multi-pass membrane protein</topology>
    </subcellularLocation>
</comment>
<feature type="transmembrane region" description="Helical" evidence="9">
    <location>
        <begin position="79"/>
        <end position="96"/>
    </location>
</feature>
<dbReference type="AlphaFoldDB" id="A0A671WUI8"/>
<evidence type="ECO:0000256" key="3">
    <source>
        <dbReference type="ARBA" id="ARBA00022448"/>
    </source>
</evidence>
<protein>
    <submittedName>
        <fullName evidence="10">Uncharacterized protein</fullName>
    </submittedName>
</protein>
<dbReference type="GO" id="GO:1904669">
    <property type="term" value="P:ATP export"/>
    <property type="evidence" value="ECO:0007669"/>
    <property type="project" value="UniProtKB-ARBA"/>
</dbReference>
<evidence type="ECO:0000256" key="5">
    <source>
        <dbReference type="ARBA" id="ARBA00022989"/>
    </source>
</evidence>
<dbReference type="InterPro" id="IPR029569">
    <property type="entry name" value="CALHM"/>
</dbReference>
<feature type="transmembrane region" description="Helical" evidence="9">
    <location>
        <begin position="45"/>
        <end position="67"/>
    </location>
</feature>
<dbReference type="GeneTree" id="ENSGT00610000087461"/>
<name>A0A671WUI8_SPAAU</name>
<evidence type="ECO:0000256" key="2">
    <source>
        <dbReference type="ARBA" id="ARBA00008497"/>
    </source>
</evidence>
<organism evidence="10 11">
    <name type="scientific">Sparus aurata</name>
    <name type="common">Gilthead sea bream</name>
    <dbReference type="NCBI Taxonomy" id="8175"/>
    <lineage>
        <taxon>Eukaryota</taxon>
        <taxon>Metazoa</taxon>
        <taxon>Chordata</taxon>
        <taxon>Craniata</taxon>
        <taxon>Vertebrata</taxon>
        <taxon>Euteleostomi</taxon>
        <taxon>Actinopterygii</taxon>
        <taxon>Neopterygii</taxon>
        <taxon>Teleostei</taxon>
        <taxon>Neoteleostei</taxon>
        <taxon>Acanthomorphata</taxon>
        <taxon>Eupercaria</taxon>
        <taxon>Spariformes</taxon>
        <taxon>Sparidae</taxon>
        <taxon>Sparus</taxon>
    </lineage>
</organism>
<evidence type="ECO:0000256" key="9">
    <source>
        <dbReference type="SAM" id="Phobius"/>
    </source>
</evidence>
<dbReference type="OMA" id="VEFACPC"/>
<keyword evidence="5 9" id="KW-1133">Transmembrane helix</keyword>
<keyword evidence="6" id="KW-0406">Ion transport</keyword>
<proteinExistence type="inferred from homology"/>
<sequence length="139" mass="15706">MILKRAFSKNPLASNTFFGLFLTGLEKLVEYEFVCPCNPENNARFAAAFVVVPALLAFLLMTNFRAWQSVKCSKECLKNLLYSSGITMVWFTLVFMDGNYFVCAMTNWSGTYESVPKGAPRKWCKPLYDGKCGEPSKHT</sequence>
<evidence type="ECO:0000256" key="6">
    <source>
        <dbReference type="ARBA" id="ARBA00023065"/>
    </source>
</evidence>
<evidence type="ECO:0000256" key="1">
    <source>
        <dbReference type="ARBA" id="ARBA00004141"/>
    </source>
</evidence>
<dbReference type="Pfam" id="PF14798">
    <property type="entry name" value="Ca_hom_mod"/>
    <property type="match status" value="1"/>
</dbReference>
<dbReference type="PANTHER" id="PTHR32261">
    <property type="entry name" value="CALCIUM HOMEOSTASIS MODULATOR PROTEIN"/>
    <property type="match status" value="1"/>
</dbReference>
<keyword evidence="11" id="KW-1185">Reference proteome</keyword>
<keyword evidence="8" id="KW-0407">Ion channel</keyword>
<evidence type="ECO:0000256" key="4">
    <source>
        <dbReference type="ARBA" id="ARBA00022692"/>
    </source>
</evidence>
<dbReference type="PANTHER" id="PTHR32261:SF4">
    <property type="entry name" value="CALCIUM HOMEOSTASIS MODULATOR PROTEIN 6"/>
    <property type="match status" value="1"/>
</dbReference>
<dbReference type="Ensembl" id="ENSSAUT00010044914.1">
    <property type="protein sequence ID" value="ENSSAUP00010042677.1"/>
    <property type="gene ID" value="ENSSAUG00010017921.1"/>
</dbReference>
<dbReference type="GO" id="GO:0005261">
    <property type="term" value="F:monoatomic cation channel activity"/>
    <property type="evidence" value="ECO:0007669"/>
    <property type="project" value="TreeGrafter"/>
</dbReference>
<evidence type="ECO:0000313" key="10">
    <source>
        <dbReference type="Ensembl" id="ENSSAUP00010042677.1"/>
    </source>
</evidence>
<dbReference type="GO" id="GO:0005886">
    <property type="term" value="C:plasma membrane"/>
    <property type="evidence" value="ECO:0007669"/>
    <property type="project" value="TreeGrafter"/>
</dbReference>
<keyword evidence="4 9" id="KW-0812">Transmembrane</keyword>
<evidence type="ECO:0000313" key="11">
    <source>
        <dbReference type="Proteomes" id="UP000472265"/>
    </source>
</evidence>